<sequence length="195" mass="22063">IVELILFNMSVLLIFCTVGFILLTDAFILKQQQIGVKDEISFSDAGIDSQMQITNPEDDNNEDPFFVLKTTLKPPEVTFYEKHGPFDDDAFVIHPPTSTENSKGLSPLRDTKHLYNSASDHIYQGNDVTLYNNPTDESVTDAPSTTDDGDDDNDEDYEYWNYNGTDLTKHWNWPLVYHDENCGRSKRLASKSIGG</sequence>
<dbReference type="AlphaFoldDB" id="A0A1B6JLG8"/>
<dbReference type="EMBL" id="GECU01007973">
    <property type="protein sequence ID" value="JAS99733.1"/>
    <property type="molecule type" value="Transcribed_RNA"/>
</dbReference>
<keyword evidence="2" id="KW-1133">Transmembrane helix</keyword>
<accession>A0A1B6JLG8</accession>
<gene>
    <name evidence="3" type="ORF">g.48760</name>
</gene>
<evidence type="ECO:0000256" key="1">
    <source>
        <dbReference type="SAM" id="MobiDB-lite"/>
    </source>
</evidence>
<feature type="compositionally biased region" description="Acidic residues" evidence="1">
    <location>
        <begin position="147"/>
        <end position="156"/>
    </location>
</feature>
<name>A0A1B6JLG8_9HEMI</name>
<evidence type="ECO:0000313" key="3">
    <source>
        <dbReference type="EMBL" id="JAS99733.1"/>
    </source>
</evidence>
<feature type="non-terminal residue" evidence="3">
    <location>
        <position position="1"/>
    </location>
</feature>
<reference evidence="3" key="1">
    <citation type="submission" date="2015-11" db="EMBL/GenBank/DDBJ databases">
        <title>De novo transcriptome assembly of four potential Pierce s Disease insect vectors from Arizona vineyards.</title>
        <authorList>
            <person name="Tassone E.E."/>
        </authorList>
    </citation>
    <scope>NUCLEOTIDE SEQUENCE</scope>
</reference>
<feature type="transmembrane region" description="Helical" evidence="2">
    <location>
        <begin position="6"/>
        <end position="29"/>
    </location>
</feature>
<feature type="region of interest" description="Disordered" evidence="1">
    <location>
        <begin position="132"/>
        <end position="156"/>
    </location>
</feature>
<keyword evidence="2" id="KW-0472">Membrane</keyword>
<protein>
    <submittedName>
        <fullName evidence="3">Uncharacterized protein</fullName>
    </submittedName>
</protein>
<organism evidence="3">
    <name type="scientific">Homalodisca liturata</name>
    <dbReference type="NCBI Taxonomy" id="320908"/>
    <lineage>
        <taxon>Eukaryota</taxon>
        <taxon>Metazoa</taxon>
        <taxon>Ecdysozoa</taxon>
        <taxon>Arthropoda</taxon>
        <taxon>Hexapoda</taxon>
        <taxon>Insecta</taxon>
        <taxon>Pterygota</taxon>
        <taxon>Neoptera</taxon>
        <taxon>Paraneoptera</taxon>
        <taxon>Hemiptera</taxon>
        <taxon>Auchenorrhyncha</taxon>
        <taxon>Membracoidea</taxon>
        <taxon>Cicadellidae</taxon>
        <taxon>Cicadellinae</taxon>
        <taxon>Proconiini</taxon>
        <taxon>Homalodisca</taxon>
    </lineage>
</organism>
<feature type="non-terminal residue" evidence="3">
    <location>
        <position position="195"/>
    </location>
</feature>
<feature type="compositionally biased region" description="Polar residues" evidence="1">
    <location>
        <begin position="132"/>
        <end position="146"/>
    </location>
</feature>
<evidence type="ECO:0000256" key="2">
    <source>
        <dbReference type="SAM" id="Phobius"/>
    </source>
</evidence>
<keyword evidence="2" id="KW-0812">Transmembrane</keyword>
<proteinExistence type="predicted"/>